<dbReference type="GO" id="GO:0008270">
    <property type="term" value="F:zinc ion binding"/>
    <property type="evidence" value="ECO:0007669"/>
    <property type="project" value="UniProtKB-KW"/>
</dbReference>
<feature type="domain" description="EF-hand" evidence="10">
    <location>
        <begin position="372"/>
        <end position="407"/>
    </location>
</feature>
<dbReference type="OrthoDB" id="2122982at2759"/>
<feature type="compositionally biased region" description="Basic and acidic residues" evidence="7">
    <location>
        <begin position="537"/>
        <end position="557"/>
    </location>
</feature>
<dbReference type="InterPro" id="IPR043145">
    <property type="entry name" value="Znf_ZZ_sf"/>
</dbReference>
<evidence type="ECO:0000256" key="6">
    <source>
        <dbReference type="PROSITE-ProRule" id="PRU00228"/>
    </source>
</evidence>
<dbReference type="InterPro" id="IPR000433">
    <property type="entry name" value="Znf_ZZ"/>
</dbReference>
<evidence type="ECO:0000313" key="11">
    <source>
        <dbReference type="EMBL" id="KAF2501195.1"/>
    </source>
</evidence>
<dbReference type="PROSITE" id="PS01357">
    <property type="entry name" value="ZF_ZZ_1"/>
    <property type="match status" value="1"/>
</dbReference>
<keyword evidence="8" id="KW-0472">Membrane</keyword>
<keyword evidence="5" id="KW-0106">Calcium</keyword>
<dbReference type="EMBL" id="MU004182">
    <property type="protein sequence ID" value="KAF2501195.1"/>
    <property type="molecule type" value="Genomic_DNA"/>
</dbReference>
<keyword evidence="4" id="KW-0862">Zinc</keyword>
<feature type="region of interest" description="Disordered" evidence="7">
    <location>
        <begin position="841"/>
        <end position="890"/>
    </location>
</feature>
<evidence type="ECO:0000256" key="5">
    <source>
        <dbReference type="ARBA" id="ARBA00022837"/>
    </source>
</evidence>
<keyword evidence="8" id="KW-1133">Transmembrane helix</keyword>
<dbReference type="PROSITE" id="PS00018">
    <property type="entry name" value="EF_HAND_1"/>
    <property type="match status" value="2"/>
</dbReference>
<dbReference type="Gene3D" id="3.30.60.90">
    <property type="match status" value="1"/>
</dbReference>
<evidence type="ECO:0000256" key="4">
    <source>
        <dbReference type="ARBA" id="ARBA00022833"/>
    </source>
</evidence>
<dbReference type="SMART" id="SM00054">
    <property type="entry name" value="EFh"/>
    <property type="match status" value="2"/>
</dbReference>
<evidence type="ECO:0000313" key="12">
    <source>
        <dbReference type="Proteomes" id="UP000799750"/>
    </source>
</evidence>
<feature type="domain" description="EF-hand" evidence="10">
    <location>
        <begin position="408"/>
        <end position="443"/>
    </location>
</feature>
<dbReference type="InterPro" id="IPR011992">
    <property type="entry name" value="EF-hand-dom_pair"/>
</dbReference>
<dbReference type="SUPFAM" id="SSF47473">
    <property type="entry name" value="EF-hand"/>
    <property type="match status" value="1"/>
</dbReference>
<evidence type="ECO:0000259" key="9">
    <source>
        <dbReference type="PROSITE" id="PS50135"/>
    </source>
</evidence>
<dbReference type="GO" id="GO:0005509">
    <property type="term" value="F:calcium ion binding"/>
    <property type="evidence" value="ECO:0007669"/>
    <property type="project" value="InterPro"/>
</dbReference>
<protein>
    <recommendedName>
        <fullName evidence="13">EF-hand</fullName>
    </recommendedName>
</protein>
<evidence type="ECO:0000256" key="2">
    <source>
        <dbReference type="ARBA" id="ARBA00022737"/>
    </source>
</evidence>
<dbReference type="PANTHER" id="PTHR23055">
    <property type="entry name" value="CALCIUM BINDING PROTEINS"/>
    <property type="match status" value="1"/>
</dbReference>
<keyword evidence="1" id="KW-0479">Metal-binding</keyword>
<evidence type="ECO:0000256" key="3">
    <source>
        <dbReference type="ARBA" id="ARBA00022771"/>
    </source>
</evidence>
<dbReference type="SMART" id="SM00291">
    <property type="entry name" value="ZnF_ZZ"/>
    <property type="match status" value="1"/>
</dbReference>
<keyword evidence="2" id="KW-0677">Repeat</keyword>
<reference evidence="11" key="1">
    <citation type="journal article" date="2020" name="Stud. Mycol.">
        <title>101 Dothideomycetes genomes: a test case for predicting lifestyles and emergence of pathogens.</title>
        <authorList>
            <person name="Haridas S."/>
            <person name="Albert R."/>
            <person name="Binder M."/>
            <person name="Bloem J."/>
            <person name="Labutti K."/>
            <person name="Salamov A."/>
            <person name="Andreopoulos B."/>
            <person name="Baker S."/>
            <person name="Barry K."/>
            <person name="Bills G."/>
            <person name="Bluhm B."/>
            <person name="Cannon C."/>
            <person name="Castanera R."/>
            <person name="Culley D."/>
            <person name="Daum C."/>
            <person name="Ezra D."/>
            <person name="Gonzalez J."/>
            <person name="Henrissat B."/>
            <person name="Kuo A."/>
            <person name="Liang C."/>
            <person name="Lipzen A."/>
            <person name="Lutzoni F."/>
            <person name="Magnuson J."/>
            <person name="Mondo S."/>
            <person name="Nolan M."/>
            <person name="Ohm R."/>
            <person name="Pangilinan J."/>
            <person name="Park H.-J."/>
            <person name="Ramirez L."/>
            <person name="Alfaro M."/>
            <person name="Sun H."/>
            <person name="Tritt A."/>
            <person name="Yoshinaga Y."/>
            <person name="Zwiers L.-H."/>
            <person name="Turgeon B."/>
            <person name="Goodwin S."/>
            <person name="Spatafora J."/>
            <person name="Crous P."/>
            <person name="Grigoriev I."/>
        </authorList>
    </citation>
    <scope>NUCLEOTIDE SEQUENCE</scope>
    <source>
        <strain evidence="11">CBS 269.34</strain>
    </source>
</reference>
<dbReference type="GO" id="GO:0005829">
    <property type="term" value="C:cytosol"/>
    <property type="evidence" value="ECO:0007669"/>
    <property type="project" value="TreeGrafter"/>
</dbReference>
<dbReference type="PRINTS" id="PR00450">
    <property type="entry name" value="RECOVERIN"/>
</dbReference>
<evidence type="ECO:0000256" key="7">
    <source>
        <dbReference type="SAM" id="MobiDB-lite"/>
    </source>
</evidence>
<feature type="compositionally biased region" description="Basic residues" evidence="7">
    <location>
        <begin position="46"/>
        <end position="60"/>
    </location>
</feature>
<name>A0A6A6R8R2_9PEZI</name>
<dbReference type="CDD" id="cd02340">
    <property type="entry name" value="ZZ_NBR1_like"/>
    <property type="match status" value="1"/>
</dbReference>
<evidence type="ECO:0008006" key="13">
    <source>
        <dbReference type="Google" id="ProtNLM"/>
    </source>
</evidence>
<dbReference type="InterPro" id="IPR028846">
    <property type="entry name" value="Recoverin"/>
</dbReference>
<feature type="domain" description="ZZ-type" evidence="9">
    <location>
        <begin position="234"/>
        <end position="286"/>
    </location>
</feature>
<proteinExistence type="predicted"/>
<keyword evidence="3 6" id="KW-0863">Zinc-finger</keyword>
<dbReference type="GO" id="GO:0016020">
    <property type="term" value="C:membrane"/>
    <property type="evidence" value="ECO:0007669"/>
    <property type="project" value="TreeGrafter"/>
</dbReference>
<feature type="compositionally biased region" description="Basic and acidic residues" evidence="7">
    <location>
        <begin position="618"/>
        <end position="627"/>
    </location>
</feature>
<dbReference type="Pfam" id="PF13499">
    <property type="entry name" value="EF-hand_7"/>
    <property type="match status" value="1"/>
</dbReference>
<accession>A0A6A6R8R2</accession>
<evidence type="ECO:0000256" key="1">
    <source>
        <dbReference type="ARBA" id="ARBA00022723"/>
    </source>
</evidence>
<dbReference type="CDD" id="cd00051">
    <property type="entry name" value="EFh"/>
    <property type="match status" value="1"/>
</dbReference>
<dbReference type="AlphaFoldDB" id="A0A6A6R8R2"/>
<evidence type="ECO:0000259" key="10">
    <source>
        <dbReference type="PROSITE" id="PS50222"/>
    </source>
</evidence>
<feature type="region of interest" description="Disordered" evidence="7">
    <location>
        <begin position="570"/>
        <end position="646"/>
    </location>
</feature>
<gene>
    <name evidence="11" type="ORF">BU16DRAFT_500124</name>
</gene>
<dbReference type="InterPro" id="IPR002048">
    <property type="entry name" value="EF_hand_dom"/>
</dbReference>
<feature type="compositionally biased region" description="Low complexity" evidence="7">
    <location>
        <begin position="858"/>
        <end position="870"/>
    </location>
</feature>
<feature type="compositionally biased region" description="Polar residues" evidence="7">
    <location>
        <begin position="594"/>
        <end position="617"/>
    </location>
</feature>
<dbReference type="PANTHER" id="PTHR23055:SF187">
    <property type="entry name" value="EF HAND DOMAIN PROTEIN (AFU_ORTHOLOGUE AFUA_6G07310)"/>
    <property type="match status" value="1"/>
</dbReference>
<keyword evidence="12" id="KW-1185">Reference proteome</keyword>
<dbReference type="InterPro" id="IPR018247">
    <property type="entry name" value="EF_Hand_1_Ca_BS"/>
</dbReference>
<keyword evidence="8" id="KW-0812">Transmembrane</keyword>
<dbReference type="Gene3D" id="1.10.238.10">
    <property type="entry name" value="EF-hand"/>
    <property type="match status" value="1"/>
</dbReference>
<feature type="region of interest" description="Disordered" evidence="7">
    <location>
        <begin position="39"/>
        <end position="62"/>
    </location>
</feature>
<dbReference type="PROSITE" id="PS50222">
    <property type="entry name" value="EF_HAND_2"/>
    <property type="match status" value="2"/>
</dbReference>
<feature type="region of interest" description="Disordered" evidence="7">
    <location>
        <begin position="500"/>
        <end position="557"/>
    </location>
</feature>
<dbReference type="Pfam" id="PF00569">
    <property type="entry name" value="ZZ"/>
    <property type="match status" value="1"/>
</dbReference>
<dbReference type="Proteomes" id="UP000799750">
    <property type="component" value="Unassembled WGS sequence"/>
</dbReference>
<sequence length="1048" mass="118615">MANYTSSLSRHRPVVLTVTGLLAAATVFYLYSTLQTPPAGGLHRSNAVRRPPRRQLQRRTTRPDYTNAQELDRIIPDAVSHIGSIQFLGSMVALNDMLPSEAELRRIAGPERNSDDVAVAIESFYETFIIRLLHRIFPGRALLPEERPNFVAAMQSMNLETRTIVHAFRQHDIAREMADRAQEVNDNESIAGTEVSWHTSHESGEEQISGDGQTLRKTLYHIAEERARQEGVKHRGVSCDQCDAKPIRGIRWRCANCADFDLCSDCEATNNHSKTHIFYKIRIPAPYLGLPKQAPVYPGRPNMMSPSIDSGIKRRLITETNIEAEEIEALWDQFTCLADTEWRDDPSSVGWAIDRRSFNQAFIPRYSTFISAPNLIYDRVFAYYDSNNDGKIGYDEFVRGLDGMHSSKPEIKLRIVFNGYDIDGDGYISRKDVLRLFRAYYAIEKEGTRNYIAESTDELSVAGALDVIHSGQPLASQFTQSTQSSATSAHNQRLHEKVPDQFGDLRSPSHGAVLDDTDDTAPREDVLGIATSSPQPRDTENRHLSDSPEEPRPDPIAERWRRRRFYIDEEEGLNEPDGHSGSEELSDVDEPIEASSNGHPESNGTNLPRGSRSSSRVRFQEDLDVETRSNASTSSRPFGERWGGYEIPEPEKDLGKELLYQITQQAFNEMLNPLFLDKEDLAMAAYDTKQERRQHRSELDGITATFETETQMSVNEIIWMHTSYGYSIRMVELIVATGCPRFLQELKDGKHTHDSAEAEIRKIVSSVEIQMVDSSQSSEYKYRPTSQQLWNAKLWRIQFLYELSTTLLDMFAECGWIEKVESSRVLKESYRDPTLPQFRPNNLADIDITTPIRPGSPLPSSTESPLTPLSQQSQYTTPDDDDGSSYTDGNTEFIYQMDKGPIFFYPHSFIISDSNKAEYDQLPRPLSASPDSVPDLLNVPLHAISKLSPALLSFSFDPTTLKLDAHDHPFQSPPNARQAVDITDALRSMASNPTSPCYLTRLANLDAVEKEIQERKGEGLISEDEFMTMVMQDGKLRFLEAWMDWVNF</sequence>
<feature type="transmembrane region" description="Helical" evidence="8">
    <location>
        <begin position="12"/>
        <end position="31"/>
    </location>
</feature>
<organism evidence="11 12">
    <name type="scientific">Lophium mytilinum</name>
    <dbReference type="NCBI Taxonomy" id="390894"/>
    <lineage>
        <taxon>Eukaryota</taxon>
        <taxon>Fungi</taxon>
        <taxon>Dikarya</taxon>
        <taxon>Ascomycota</taxon>
        <taxon>Pezizomycotina</taxon>
        <taxon>Dothideomycetes</taxon>
        <taxon>Pleosporomycetidae</taxon>
        <taxon>Mytilinidiales</taxon>
        <taxon>Mytilinidiaceae</taxon>
        <taxon>Lophium</taxon>
    </lineage>
</organism>
<dbReference type="PROSITE" id="PS50135">
    <property type="entry name" value="ZF_ZZ_2"/>
    <property type="match status" value="1"/>
</dbReference>
<dbReference type="SUPFAM" id="SSF57850">
    <property type="entry name" value="RING/U-box"/>
    <property type="match status" value="1"/>
</dbReference>
<evidence type="ECO:0000256" key="8">
    <source>
        <dbReference type="SAM" id="Phobius"/>
    </source>
</evidence>